<dbReference type="RefSeq" id="WP_243548400.1">
    <property type="nucleotide sequence ID" value="NZ_CP094532.1"/>
</dbReference>
<feature type="signal peptide" evidence="2">
    <location>
        <begin position="1"/>
        <end position="21"/>
    </location>
</feature>
<keyword evidence="1" id="KW-0812">Transmembrane</keyword>
<keyword evidence="1" id="KW-1133">Transmembrane helix</keyword>
<gene>
    <name evidence="3" type="ORF">MTP09_10715</name>
</gene>
<proteinExistence type="predicted"/>
<keyword evidence="4" id="KW-1185">Reference proteome</keyword>
<evidence type="ECO:0000256" key="1">
    <source>
        <dbReference type="SAM" id="Phobius"/>
    </source>
</evidence>
<dbReference type="Proteomes" id="UP000831460">
    <property type="component" value="Chromosome"/>
</dbReference>
<evidence type="ECO:0000256" key="2">
    <source>
        <dbReference type="SAM" id="SignalP"/>
    </source>
</evidence>
<name>A0ABY4BMF9_9FLAO</name>
<keyword evidence="1" id="KW-0472">Membrane</keyword>
<protein>
    <recommendedName>
        <fullName evidence="5">Cytochrome c oxidase subunit II</fullName>
    </recommendedName>
</protein>
<dbReference type="EMBL" id="CP094532">
    <property type="protein sequence ID" value="UOE40377.1"/>
    <property type="molecule type" value="Genomic_DNA"/>
</dbReference>
<evidence type="ECO:0000313" key="4">
    <source>
        <dbReference type="Proteomes" id="UP000831460"/>
    </source>
</evidence>
<reference evidence="3 4" key="1">
    <citation type="submission" date="2022-03" db="EMBL/GenBank/DDBJ databases">
        <title>Chryseobacterium sp. isolated from particulate matters in swine house.</title>
        <authorList>
            <person name="Won M."/>
            <person name="Kim S.-J."/>
            <person name="Kwon S.-W."/>
        </authorList>
    </citation>
    <scope>NUCLEOTIDE SEQUENCE [LARGE SCALE GENOMIC DNA]</scope>
    <source>
        <strain evidence="3 4">SC2-2</strain>
    </source>
</reference>
<feature type="chain" id="PRO_5045149728" description="Cytochrome c oxidase subunit II" evidence="2">
    <location>
        <begin position="22"/>
        <end position="86"/>
    </location>
</feature>
<sequence length="86" mass="9924">MKNLKYIIAVIFLFVAELAFACEACKQQQPRLTQGFTHGTGPDSRWDWLIVAVIALITVYTLIYSIKYIVKPGEKDKNHIKYTFLE</sequence>
<organism evidence="3 4">
    <name type="scientific">Chryseobacterium suipulveris</name>
    <dbReference type="NCBI Taxonomy" id="2929800"/>
    <lineage>
        <taxon>Bacteria</taxon>
        <taxon>Pseudomonadati</taxon>
        <taxon>Bacteroidota</taxon>
        <taxon>Flavobacteriia</taxon>
        <taxon>Flavobacteriales</taxon>
        <taxon>Weeksellaceae</taxon>
        <taxon>Chryseobacterium group</taxon>
        <taxon>Chryseobacterium</taxon>
    </lineage>
</organism>
<keyword evidence="2" id="KW-0732">Signal</keyword>
<evidence type="ECO:0000313" key="3">
    <source>
        <dbReference type="EMBL" id="UOE40377.1"/>
    </source>
</evidence>
<feature type="transmembrane region" description="Helical" evidence="1">
    <location>
        <begin position="48"/>
        <end position="70"/>
    </location>
</feature>
<accession>A0ABY4BMF9</accession>
<evidence type="ECO:0008006" key="5">
    <source>
        <dbReference type="Google" id="ProtNLM"/>
    </source>
</evidence>